<keyword evidence="3" id="KW-1003">Cell membrane</keyword>
<dbReference type="OrthoDB" id="9807187at2"/>
<dbReference type="RefSeq" id="WP_130433987.1">
    <property type="nucleotide sequence ID" value="NZ_SHKP01000008.1"/>
</dbReference>
<evidence type="ECO:0000256" key="1">
    <source>
        <dbReference type="ARBA" id="ARBA00004651"/>
    </source>
</evidence>
<keyword evidence="4" id="KW-0812">Transmembrane</keyword>
<accession>A0A4Q7VCP4</accession>
<dbReference type="Proteomes" id="UP000293671">
    <property type="component" value="Unassembled WGS sequence"/>
</dbReference>
<dbReference type="GO" id="GO:0008324">
    <property type="term" value="F:monoatomic cation transmembrane transporter activity"/>
    <property type="evidence" value="ECO:0007669"/>
    <property type="project" value="InterPro"/>
</dbReference>
<sequence length="172" mass="19026">MKDKSRGWLPYPVLSLLIAAMWLLLQHSLALPQLITAALLGLVLPRLLSGFLPQGSPLRRSAPPWRLGWALVRLVSTVLRDIVVSNFVVARLVLSPWRKPHPQWVVVPLALRGERAISLLATIITTTPGTVSCVVDEARHAILVHALDCEDAAALVAEIRTRYEAPLKEIFE</sequence>
<dbReference type="PANTHER" id="PTHR34584:SF1">
    <property type="entry name" value="NA(+)_H(+) ANTIPORTER SUBUNIT E1"/>
    <property type="match status" value="1"/>
</dbReference>
<keyword evidence="5" id="KW-1133">Transmembrane helix</keyword>
<evidence type="ECO:0000256" key="3">
    <source>
        <dbReference type="ARBA" id="ARBA00022475"/>
    </source>
</evidence>
<evidence type="ECO:0000256" key="2">
    <source>
        <dbReference type="ARBA" id="ARBA00006228"/>
    </source>
</evidence>
<evidence type="ECO:0000256" key="6">
    <source>
        <dbReference type="ARBA" id="ARBA00023136"/>
    </source>
</evidence>
<dbReference type="Pfam" id="PF01899">
    <property type="entry name" value="MNHE"/>
    <property type="match status" value="1"/>
</dbReference>
<comment type="subcellular location">
    <subcellularLocation>
        <location evidence="1">Cell membrane</location>
        <topology evidence="1">Multi-pass membrane protein</topology>
    </subcellularLocation>
</comment>
<dbReference type="InterPro" id="IPR002758">
    <property type="entry name" value="Cation_antiport_E"/>
</dbReference>
<keyword evidence="6" id="KW-0472">Membrane</keyword>
<comment type="similarity">
    <text evidence="2">Belongs to the CPA3 antiporters (TC 2.A.63) subunit E family.</text>
</comment>
<comment type="caution">
    <text evidence="7">The sequence shown here is derived from an EMBL/GenBank/DDBJ whole genome shotgun (WGS) entry which is preliminary data.</text>
</comment>
<dbReference type="EMBL" id="SHKP01000008">
    <property type="protein sequence ID" value="RZT93647.1"/>
    <property type="molecule type" value="Genomic_DNA"/>
</dbReference>
<dbReference type="PANTHER" id="PTHR34584">
    <property type="entry name" value="NA(+)/H(+) ANTIPORTER SUBUNIT E1"/>
    <property type="match status" value="1"/>
</dbReference>
<protein>
    <submittedName>
        <fullName evidence="7">Multisubunit potassium/proton antiporter PhaE subunit</fullName>
    </submittedName>
</protein>
<proteinExistence type="inferred from homology"/>
<evidence type="ECO:0000256" key="5">
    <source>
        <dbReference type="ARBA" id="ARBA00022989"/>
    </source>
</evidence>
<gene>
    <name evidence="7" type="ORF">EV670_3198</name>
</gene>
<reference evidence="7 8" key="1">
    <citation type="submission" date="2019-02" db="EMBL/GenBank/DDBJ databases">
        <title>Genomic Encyclopedia of Type Strains, Phase IV (KMG-IV): sequencing the most valuable type-strain genomes for metagenomic binning, comparative biology and taxonomic classification.</title>
        <authorList>
            <person name="Goeker M."/>
        </authorList>
    </citation>
    <scope>NUCLEOTIDE SEQUENCE [LARGE SCALE GENOMIC DNA]</scope>
    <source>
        <strain evidence="7 8">DSM 19570</strain>
    </source>
</reference>
<organism evidence="7 8">
    <name type="scientific">Rivibacter subsaxonicus</name>
    <dbReference type="NCBI Taxonomy" id="457575"/>
    <lineage>
        <taxon>Bacteria</taxon>
        <taxon>Pseudomonadati</taxon>
        <taxon>Pseudomonadota</taxon>
        <taxon>Betaproteobacteria</taxon>
        <taxon>Burkholderiales</taxon>
        <taxon>Rivibacter</taxon>
    </lineage>
</organism>
<name>A0A4Q7VCP4_9BURK</name>
<dbReference type="GO" id="GO:0005886">
    <property type="term" value="C:plasma membrane"/>
    <property type="evidence" value="ECO:0007669"/>
    <property type="project" value="UniProtKB-SubCell"/>
</dbReference>
<dbReference type="AlphaFoldDB" id="A0A4Q7VCP4"/>
<evidence type="ECO:0000256" key="4">
    <source>
        <dbReference type="ARBA" id="ARBA00022692"/>
    </source>
</evidence>
<evidence type="ECO:0000313" key="7">
    <source>
        <dbReference type="EMBL" id="RZT93647.1"/>
    </source>
</evidence>
<dbReference type="NCBIfam" id="NF006518">
    <property type="entry name" value="PRK08965.1-2"/>
    <property type="match status" value="1"/>
</dbReference>
<keyword evidence="8" id="KW-1185">Reference proteome</keyword>
<evidence type="ECO:0000313" key="8">
    <source>
        <dbReference type="Proteomes" id="UP000293671"/>
    </source>
</evidence>
<dbReference type="PIRSF" id="PIRSF019239">
    <property type="entry name" value="MrpE"/>
    <property type="match status" value="1"/>
</dbReference>